<evidence type="ECO:0000256" key="9">
    <source>
        <dbReference type="ARBA" id="ARBA00023136"/>
    </source>
</evidence>
<dbReference type="FunFam" id="3.90.1480.20:FF:000007">
    <property type="entry name" value="Type 2 lactosamine alpha-2,3-sialyltransferase"/>
    <property type="match status" value="1"/>
</dbReference>
<dbReference type="PANTHER" id="PTHR13713">
    <property type="entry name" value="SIALYLTRANSFERASE"/>
    <property type="match status" value="1"/>
</dbReference>
<evidence type="ECO:0000256" key="17">
    <source>
        <dbReference type="ARBA" id="ARBA00049316"/>
    </source>
</evidence>
<dbReference type="Pfam" id="PF00777">
    <property type="entry name" value="Glyco_transf_29"/>
    <property type="match status" value="1"/>
</dbReference>
<evidence type="ECO:0000256" key="15">
    <source>
        <dbReference type="ARBA" id="ARBA00048162"/>
    </source>
</evidence>
<dbReference type="InterPro" id="IPR012163">
    <property type="entry name" value="Sialyl_trans"/>
</dbReference>
<comment type="similarity">
    <text evidence="2">Belongs to the glycosyltransferase 29 family.</text>
</comment>
<keyword evidence="22" id="KW-1185">Reference proteome</keyword>
<accession>A0A452HFZ1</accession>
<dbReference type="EC" id="2.4.3.6" evidence="19"/>
<keyword evidence="9" id="KW-0472">Membrane</keyword>
<evidence type="ECO:0000256" key="2">
    <source>
        <dbReference type="ARBA" id="ARBA00006003"/>
    </source>
</evidence>
<keyword evidence="6" id="KW-0735">Signal-anchor</keyword>
<dbReference type="Ensembl" id="ENSGAGT00000015788.1">
    <property type="protein sequence ID" value="ENSGAGP00000013788.1"/>
    <property type="gene ID" value="ENSGAGG00000010508.1"/>
</dbReference>
<reference evidence="22" key="1">
    <citation type="journal article" date="2017" name="PLoS ONE">
        <title>The Agassiz's desert tortoise genome provides a resource for the conservation of a threatened species.</title>
        <authorList>
            <person name="Tollis M."/>
            <person name="DeNardo D.F."/>
            <person name="Cornelius J.A."/>
            <person name="Dolby G.A."/>
            <person name="Edwards T."/>
            <person name="Henen B.T."/>
            <person name="Karl A.E."/>
            <person name="Murphy R.W."/>
            <person name="Kusumi K."/>
        </authorList>
    </citation>
    <scope>NUCLEOTIDE SEQUENCE [LARGE SCALE GENOMIC DNA]</scope>
</reference>
<evidence type="ECO:0000256" key="12">
    <source>
        <dbReference type="ARBA" id="ARBA00041799"/>
    </source>
</evidence>
<dbReference type="CDD" id="cd23984">
    <property type="entry name" value="GT29_ST3GAL6"/>
    <property type="match status" value="1"/>
</dbReference>
<dbReference type="Ensembl" id="ENSGAGT00000015794.1">
    <property type="protein sequence ID" value="ENSGAGP00000013794.1"/>
    <property type="gene ID" value="ENSGAGG00000010508.1"/>
</dbReference>
<evidence type="ECO:0000313" key="21">
    <source>
        <dbReference type="Ensembl" id="ENSGAGP00000013788.1"/>
    </source>
</evidence>
<dbReference type="InterPro" id="IPR001675">
    <property type="entry name" value="Glyco_trans_29"/>
</dbReference>
<evidence type="ECO:0000256" key="7">
    <source>
        <dbReference type="ARBA" id="ARBA00022989"/>
    </source>
</evidence>
<dbReference type="GO" id="GO:0000139">
    <property type="term" value="C:Golgi membrane"/>
    <property type="evidence" value="ECO:0007669"/>
    <property type="project" value="UniProtKB-SubCell"/>
</dbReference>
<dbReference type="InterPro" id="IPR038578">
    <property type="entry name" value="GT29-like_sf"/>
</dbReference>
<keyword evidence="4" id="KW-0808">Transferase</keyword>
<evidence type="ECO:0000256" key="8">
    <source>
        <dbReference type="ARBA" id="ARBA00023034"/>
    </source>
</evidence>
<evidence type="ECO:0000256" key="14">
    <source>
        <dbReference type="ARBA" id="ARBA00042659"/>
    </source>
</evidence>
<evidence type="ECO:0000256" key="19">
    <source>
        <dbReference type="ARBA" id="ARBA00049726"/>
    </source>
</evidence>
<dbReference type="InterPro" id="IPR051142">
    <property type="entry name" value="Glycosyltransferase_29"/>
</dbReference>
<dbReference type="Ensembl" id="ENSGAGT00000015785.1">
    <property type="protein sequence ID" value="ENSGAGP00000013785.1"/>
    <property type="gene ID" value="ENSGAGG00000010508.1"/>
</dbReference>
<evidence type="ECO:0000256" key="3">
    <source>
        <dbReference type="ARBA" id="ARBA00022676"/>
    </source>
</evidence>
<dbReference type="PIRSF" id="PIRSF005557">
    <property type="entry name" value="Sialyl_trans"/>
    <property type="match status" value="1"/>
</dbReference>
<reference evidence="21" key="2">
    <citation type="submission" date="2025-05" db="UniProtKB">
        <authorList>
            <consortium name="Ensembl"/>
        </authorList>
    </citation>
    <scope>IDENTIFICATION</scope>
</reference>
<keyword evidence="10" id="KW-0325">Glycoprotein</keyword>
<dbReference type="PANTHER" id="PTHR13713:SF8">
    <property type="entry name" value="TYPE 2 LACTOSAMINE ALPHA-2,3-SIALYLTRANSFERASE"/>
    <property type="match status" value="1"/>
</dbReference>
<comment type="function">
    <text evidence="18">Transfers the sialyl residue from CMP-N-acetyl-beta-neuraminate to the terminal galactose residue on sugar chains of glycoproteins and glycolipids. It's alpha-2,3-sialyltransferase activity is specific toward type II glycan chains (Galbeta1-4GlcNAc) on glycoproteins and glycolipids such as neolactosides nLc4Cer and nLc6Cer, whose sialyl-products serve as precursors for the Lewis X antigen. Critically involved in the synthesis of functional selectin ligands needed for neutrophil recruitment during inflammation and lymphocyte homing to the lymph nodes.</text>
</comment>
<keyword evidence="7" id="KW-1133">Transmembrane helix</keyword>
<proteinExistence type="inferred from homology"/>
<evidence type="ECO:0000256" key="6">
    <source>
        <dbReference type="ARBA" id="ARBA00022968"/>
    </source>
</evidence>
<feature type="disulfide bond" evidence="20">
    <location>
        <begin position="124"/>
        <end position="277"/>
    </location>
</feature>
<dbReference type="GO" id="GO:0009247">
    <property type="term" value="P:glycolipid biosynthetic process"/>
    <property type="evidence" value="ECO:0007669"/>
    <property type="project" value="TreeGrafter"/>
</dbReference>
<dbReference type="Gene3D" id="3.90.1480.20">
    <property type="entry name" value="Glycosyl transferase family 29"/>
    <property type="match status" value="1"/>
</dbReference>
<keyword evidence="5" id="KW-0812">Transmembrane</keyword>
<sequence>MTGLLVMKRILLVVLLAAAAMYVILHCNLWKTDVYLLPPTATQRKSGLENCSSAPPFESLWIGQKIYPFLCVNDFMQLALSNGNDKIELPYGIKRAESYFRLALSRLHNCGLFNEDNGVICRKCVVVGNGGVLRNKTLGEKIDSYDVVIRMNNGPVRGYEEDVGRRTTFRLFYPESIFSDPIHYDPDTIVVLLVFKPHDLKWLWNILNGHKINTNGFWKKPALKMIYKVNQIRILNPIIIRKTAHEWLQFPKKFSRKEKPQHPTTGLIAITLAFHICNEVHLAGFKYNFTDRNSSLHYYGNETMSEMIENGYHNIIAEQKFLKSLIDKQFVVSLT</sequence>
<evidence type="ECO:0000256" key="1">
    <source>
        <dbReference type="ARBA" id="ARBA00004323"/>
    </source>
</evidence>
<evidence type="ECO:0000256" key="4">
    <source>
        <dbReference type="ARBA" id="ARBA00022679"/>
    </source>
</evidence>
<comment type="subcellular location">
    <subcellularLocation>
        <location evidence="1">Golgi apparatus membrane</location>
        <topology evidence="1">Single-pass type II membrane protein</topology>
    </subcellularLocation>
</comment>
<evidence type="ECO:0000313" key="22">
    <source>
        <dbReference type="Proteomes" id="UP000291020"/>
    </source>
</evidence>
<comment type="catalytic activity">
    <reaction evidence="17">
        <text>a neolactoside nLc6Cer(d18:1(4E)) + CMP-N-acetyl-beta-neuraminate = a neolactoside VI(3)-alpha-NeuNAc-nLc6Cer(d18:1(4E)) + CMP + H(+)</text>
        <dbReference type="Rhea" id="RHEA:80751"/>
        <dbReference type="ChEBI" id="CHEBI:15378"/>
        <dbReference type="ChEBI" id="CHEBI:57812"/>
        <dbReference type="ChEBI" id="CHEBI:60377"/>
        <dbReference type="ChEBI" id="CHEBI:61610"/>
        <dbReference type="ChEBI" id="CHEBI:144452"/>
    </reaction>
    <physiologicalReaction direction="left-to-right" evidence="17">
        <dbReference type="Rhea" id="RHEA:80752"/>
    </physiologicalReaction>
</comment>
<comment type="catalytic activity">
    <reaction evidence="15">
        <text>a neolactoside nLc4Cer(d18:1(4E)) + CMP-N-acetyl-beta-neuraminate = a neolactoside IV(3)-alpha-NeuAc-nLc4Cer(d18:1(4E)) + CMP + H(+)</text>
        <dbReference type="Rhea" id="RHEA:18913"/>
        <dbReference type="ChEBI" id="CHEBI:15378"/>
        <dbReference type="ChEBI" id="CHEBI:17006"/>
        <dbReference type="ChEBI" id="CHEBI:57812"/>
        <dbReference type="ChEBI" id="CHEBI:58665"/>
        <dbReference type="ChEBI" id="CHEBI:60377"/>
        <dbReference type="EC" id="2.4.3.6"/>
    </reaction>
    <physiologicalReaction direction="left-to-right" evidence="15">
        <dbReference type="Rhea" id="RHEA:18914"/>
    </physiologicalReaction>
</comment>
<evidence type="ECO:0000256" key="16">
    <source>
        <dbReference type="ARBA" id="ARBA00049294"/>
    </source>
</evidence>
<evidence type="ECO:0000256" key="20">
    <source>
        <dbReference type="PIRSR" id="PIRSR005557-2"/>
    </source>
</evidence>
<evidence type="ECO:0000256" key="5">
    <source>
        <dbReference type="ARBA" id="ARBA00022692"/>
    </source>
</evidence>
<name>A0A452HFZ1_9SAUR</name>
<evidence type="ECO:0000256" key="11">
    <source>
        <dbReference type="ARBA" id="ARBA00041031"/>
    </source>
</evidence>
<keyword evidence="3" id="KW-0328">Glycosyltransferase</keyword>
<dbReference type="Proteomes" id="UP000291020">
    <property type="component" value="Unassembled WGS sequence"/>
</dbReference>
<dbReference type="STRING" id="38772.ENSGAGP00000013785"/>
<evidence type="ECO:0000256" key="10">
    <source>
        <dbReference type="ARBA" id="ARBA00023180"/>
    </source>
</evidence>
<organism evidence="21 22">
    <name type="scientific">Gopherus agassizii</name>
    <name type="common">Agassiz's desert tortoise</name>
    <dbReference type="NCBI Taxonomy" id="38772"/>
    <lineage>
        <taxon>Eukaryota</taxon>
        <taxon>Metazoa</taxon>
        <taxon>Chordata</taxon>
        <taxon>Craniata</taxon>
        <taxon>Vertebrata</taxon>
        <taxon>Euteleostomi</taxon>
        <taxon>Archelosauria</taxon>
        <taxon>Testudinata</taxon>
        <taxon>Testudines</taxon>
        <taxon>Cryptodira</taxon>
        <taxon>Durocryptodira</taxon>
        <taxon>Testudinoidea</taxon>
        <taxon>Testudinidae</taxon>
        <taxon>Gopherus</taxon>
    </lineage>
</organism>
<evidence type="ECO:0000256" key="18">
    <source>
        <dbReference type="ARBA" id="ARBA00049601"/>
    </source>
</evidence>
<comment type="catalytic activity">
    <reaction evidence="16">
        <text>a beta-D-galactosyl-(1-&gt;4)-N-acetyl-beta-D-glucosaminyl derivative + CMP-N-acetyl-beta-neuraminate = an N-acetyl-alpha-neuraminyl-(2-&gt;3)-beta-D-galactosyl-(1-&gt;4)-N-acetyl-beta-D-glucosaminyl derivative + CMP + H(+)</text>
        <dbReference type="Rhea" id="RHEA:52316"/>
        <dbReference type="ChEBI" id="CHEBI:15378"/>
        <dbReference type="ChEBI" id="CHEBI:57812"/>
        <dbReference type="ChEBI" id="CHEBI:60377"/>
        <dbReference type="ChEBI" id="CHEBI:133507"/>
        <dbReference type="ChEBI" id="CHEBI:136545"/>
        <dbReference type="EC" id="2.4.3.6"/>
    </reaction>
    <physiologicalReaction direction="left-to-right" evidence="16">
        <dbReference type="Rhea" id="RHEA:52317"/>
    </physiologicalReaction>
</comment>
<dbReference type="GO" id="GO:0008118">
    <property type="term" value="F:N-acetyllactosaminide alpha-2,3-sialyltransferase activity"/>
    <property type="evidence" value="ECO:0007669"/>
    <property type="project" value="UniProtKB-EC"/>
</dbReference>
<protein>
    <recommendedName>
        <fullName evidence="11">Type 2 lactosamine alpha-2,3-sialyltransferase</fullName>
        <ecNumber evidence="19">2.4.3.6</ecNumber>
    </recommendedName>
    <alternativeName>
        <fullName evidence="13">CMP-NeuAc:beta-galactoside alpha-2,3-sialyltransferase VI</fullName>
    </alternativeName>
    <alternativeName>
        <fullName evidence="12">ST3Gal VI</fullName>
    </alternativeName>
    <alternativeName>
        <fullName evidence="14">Sialyltransferase 10</fullName>
    </alternativeName>
</protein>
<dbReference type="AlphaFoldDB" id="A0A452HFZ1"/>
<evidence type="ECO:0000256" key="13">
    <source>
        <dbReference type="ARBA" id="ARBA00042335"/>
    </source>
</evidence>
<keyword evidence="8" id="KW-0333">Golgi apparatus</keyword>